<dbReference type="AlphaFoldDB" id="G8LUA3"/>
<feature type="domain" description="DUF155" evidence="2">
    <location>
        <begin position="56"/>
        <end position="226"/>
    </location>
</feature>
<name>G8LUA3_ACECE</name>
<dbReference type="Proteomes" id="UP000005435">
    <property type="component" value="Chromosome"/>
</dbReference>
<dbReference type="InterPro" id="IPR051624">
    <property type="entry name" value="RMD1/Sad1-interacting"/>
</dbReference>
<evidence type="ECO:0000256" key="1">
    <source>
        <dbReference type="SAM" id="Phobius"/>
    </source>
</evidence>
<evidence type="ECO:0000313" key="3">
    <source>
        <dbReference type="EMBL" id="AEV69535.1"/>
    </source>
</evidence>
<reference evidence="4" key="1">
    <citation type="submission" date="2011-12" db="EMBL/GenBank/DDBJ databases">
        <title>Complete sequence of Clostridium clariflavum DSM 19732.</title>
        <authorList>
            <consortium name="US DOE Joint Genome Institute"/>
            <person name="Lucas S."/>
            <person name="Han J."/>
            <person name="Lapidus A."/>
            <person name="Cheng J.-F."/>
            <person name="Goodwin L."/>
            <person name="Pitluck S."/>
            <person name="Peters L."/>
            <person name="Teshima H."/>
            <person name="Detter J.C."/>
            <person name="Han C."/>
            <person name="Tapia R."/>
            <person name="Land M."/>
            <person name="Hauser L."/>
            <person name="Kyrpides N."/>
            <person name="Ivanova N."/>
            <person name="Pagani I."/>
            <person name="Kitzmiller T."/>
            <person name="Lynd L."/>
            <person name="Izquierdo J."/>
            <person name="Woyke T."/>
        </authorList>
    </citation>
    <scope>NUCLEOTIDE SEQUENCE [LARGE SCALE GENOMIC DNA]</scope>
    <source>
        <strain evidence="4">DSM 19732 / NBRC 101661 / EBR45</strain>
    </source>
</reference>
<dbReference type="PANTHER" id="PTHR16255:SF1">
    <property type="entry name" value="REQUIRED FOR MEIOTIC NUCLEAR DIVISION PROTEIN 1 HOMOLOG"/>
    <property type="match status" value="1"/>
</dbReference>
<dbReference type="HOGENOM" id="CLU_011220_2_1_9"/>
<dbReference type="Pfam" id="PF02582">
    <property type="entry name" value="DUF155"/>
    <property type="match status" value="1"/>
</dbReference>
<dbReference type="OrthoDB" id="5338490at2"/>
<protein>
    <recommendedName>
        <fullName evidence="2">DUF155 domain-containing protein</fullName>
    </recommendedName>
</protein>
<dbReference type="KEGG" id="ccl:Clocl_2997"/>
<keyword evidence="1" id="KW-1133">Transmembrane helix</keyword>
<proteinExistence type="predicted"/>
<dbReference type="PANTHER" id="PTHR16255">
    <property type="entry name" value="REQUIRED FOR MEIOTIC NUCLEAR DIVISION PROTEIN 1 HOMOLOG"/>
    <property type="match status" value="1"/>
</dbReference>
<keyword evidence="4" id="KW-1185">Reference proteome</keyword>
<evidence type="ECO:0000313" key="4">
    <source>
        <dbReference type="Proteomes" id="UP000005435"/>
    </source>
</evidence>
<dbReference type="eggNOG" id="COG1723">
    <property type="taxonomic scope" value="Bacteria"/>
</dbReference>
<dbReference type="RefSeq" id="WP_014256081.1">
    <property type="nucleotide sequence ID" value="NC_016627.1"/>
</dbReference>
<reference evidence="3 4" key="2">
    <citation type="journal article" date="2012" name="Stand. Genomic Sci.">
        <title>Complete Genome Sequence of Clostridium clariflavum DSM 19732.</title>
        <authorList>
            <person name="Izquierdo J.A."/>
            <person name="Goodwin L."/>
            <person name="Davenport K.W."/>
            <person name="Teshima H."/>
            <person name="Bruce D."/>
            <person name="Detter C."/>
            <person name="Tapia R."/>
            <person name="Han S."/>
            <person name="Land M."/>
            <person name="Hauser L."/>
            <person name="Jeffries C.D."/>
            <person name="Han J."/>
            <person name="Pitluck S."/>
            <person name="Nolan M."/>
            <person name="Chen A."/>
            <person name="Huntemann M."/>
            <person name="Mavromatis K."/>
            <person name="Mikhailova N."/>
            <person name="Liolios K."/>
            <person name="Woyke T."/>
            <person name="Lynd L.R."/>
        </authorList>
    </citation>
    <scope>NUCLEOTIDE SEQUENCE [LARGE SCALE GENOMIC DNA]</scope>
    <source>
        <strain evidence="4">DSM 19732 / NBRC 101661 / EBR45</strain>
    </source>
</reference>
<sequence>MSYIKIKSIKVSNFFSLDKIAEFLGIPMQSRWDDYIILSGNHLDLVLKYNTQNKHVYIFKYGCVSFANFEEEEISTFIKYIESIGVKINYSLIYNYYDVHNIEVLPNKKIKLWQNDNAEYDYDDTLIHTISIILSKSIELYRLESELDKLLDDAEQFITFLQRGRLGFYRRKSSLLISKILRFQYDSIHNIRILDRPGFVEQSMNLKAIYASLSEYYELDERLEIVEGKIASLHDILDLYSNLSFNQSETRLILFEIFLLALFPAFHILEHLFKNSTPLSFFINLFK</sequence>
<accession>G8LUA3</accession>
<dbReference type="STRING" id="720554.Clocl_2997"/>
<evidence type="ECO:0000259" key="2">
    <source>
        <dbReference type="Pfam" id="PF02582"/>
    </source>
</evidence>
<feature type="transmembrane region" description="Helical" evidence="1">
    <location>
        <begin position="252"/>
        <end position="269"/>
    </location>
</feature>
<dbReference type="EMBL" id="CP003065">
    <property type="protein sequence ID" value="AEV69535.1"/>
    <property type="molecule type" value="Genomic_DNA"/>
</dbReference>
<gene>
    <name evidence="3" type="ordered locus">Clocl_2997</name>
</gene>
<organism evidence="3 4">
    <name type="scientific">Acetivibrio clariflavus (strain DSM 19732 / NBRC 101661 / EBR45)</name>
    <name type="common">Clostridium clariflavum</name>
    <dbReference type="NCBI Taxonomy" id="720554"/>
    <lineage>
        <taxon>Bacteria</taxon>
        <taxon>Bacillati</taxon>
        <taxon>Bacillota</taxon>
        <taxon>Clostridia</taxon>
        <taxon>Eubacteriales</taxon>
        <taxon>Oscillospiraceae</taxon>
        <taxon>Acetivibrio</taxon>
    </lineage>
</organism>
<keyword evidence="1" id="KW-0472">Membrane</keyword>
<dbReference type="InterPro" id="IPR003734">
    <property type="entry name" value="DUF155"/>
</dbReference>
<keyword evidence="1" id="KW-0812">Transmembrane</keyword>